<dbReference type="Pfam" id="PF06439">
    <property type="entry name" value="3keto-disac_hyd"/>
    <property type="match status" value="1"/>
</dbReference>
<comment type="caution">
    <text evidence="2">The sequence shown here is derived from an EMBL/GenBank/DDBJ whole genome shotgun (WGS) entry which is preliminary data.</text>
</comment>
<dbReference type="Gene3D" id="3.20.20.80">
    <property type="entry name" value="Glycosidases"/>
    <property type="match status" value="1"/>
</dbReference>
<dbReference type="EMBL" id="JANIPJ010000025">
    <property type="protein sequence ID" value="MCR2807295.1"/>
    <property type="molecule type" value="Genomic_DNA"/>
</dbReference>
<dbReference type="Gene3D" id="2.60.120.260">
    <property type="entry name" value="Galactose-binding domain-like"/>
    <property type="match status" value="2"/>
</dbReference>
<dbReference type="Proteomes" id="UP001141950">
    <property type="component" value="Unassembled WGS sequence"/>
</dbReference>
<protein>
    <submittedName>
        <fullName evidence="2">Discoidin domain-containing protein</fullName>
    </submittedName>
</protein>
<accession>A0A9X2MVM4</accession>
<evidence type="ECO:0000259" key="1">
    <source>
        <dbReference type="PROSITE" id="PS50022"/>
    </source>
</evidence>
<proteinExistence type="predicted"/>
<dbReference type="InterPro" id="IPR013320">
    <property type="entry name" value="ConA-like_dom_sf"/>
</dbReference>
<reference evidence="2" key="1">
    <citation type="submission" date="2022-08" db="EMBL/GenBank/DDBJ databases">
        <title>The genomic sequence of strain Paenibacillus sp. SCIV0701.</title>
        <authorList>
            <person name="Zhao H."/>
        </authorList>
    </citation>
    <scope>NUCLEOTIDE SEQUENCE</scope>
    <source>
        <strain evidence="2">SCIV0701</strain>
    </source>
</reference>
<dbReference type="InterPro" id="IPR008979">
    <property type="entry name" value="Galactose-bd-like_sf"/>
</dbReference>
<dbReference type="RefSeq" id="WP_257451646.1">
    <property type="nucleotide sequence ID" value="NZ_JANIPJ010000025.1"/>
</dbReference>
<dbReference type="InterPro" id="IPR000421">
    <property type="entry name" value="FA58C"/>
</dbReference>
<evidence type="ECO:0000313" key="3">
    <source>
        <dbReference type="Proteomes" id="UP001141950"/>
    </source>
</evidence>
<dbReference type="Gene3D" id="2.60.120.560">
    <property type="entry name" value="Exo-inulinase, domain 1"/>
    <property type="match status" value="2"/>
</dbReference>
<dbReference type="GO" id="GO:0016787">
    <property type="term" value="F:hydrolase activity"/>
    <property type="evidence" value="ECO:0007669"/>
    <property type="project" value="InterPro"/>
</dbReference>
<dbReference type="SUPFAM" id="SSF51445">
    <property type="entry name" value="(Trans)glycosidases"/>
    <property type="match status" value="1"/>
</dbReference>
<organism evidence="2 3">
    <name type="scientific">Paenibacillus soyae</name>
    <dbReference type="NCBI Taxonomy" id="2969249"/>
    <lineage>
        <taxon>Bacteria</taxon>
        <taxon>Bacillati</taxon>
        <taxon>Bacillota</taxon>
        <taxon>Bacilli</taxon>
        <taxon>Bacillales</taxon>
        <taxon>Paenibacillaceae</taxon>
        <taxon>Paenibacillus</taxon>
    </lineage>
</organism>
<dbReference type="SUPFAM" id="SSF49899">
    <property type="entry name" value="Concanavalin A-like lectins/glucanases"/>
    <property type="match status" value="1"/>
</dbReference>
<sequence length="1508" mass="164095">MMAHTISRMGKTTGRACRAAMAGILAASVAYGLAPSAAPIARAEERTAQAAVSTAVQLEADYGVPDGKLIRTEQFNNTNYTPLPVHVVDELKGIKTRIVRDFVKINWYYNKDADNPDYLAYSINSPENLATNPDLQHGRKETYDFMGQFADSILLSLAYSYGGEANPAKNRLIKGQTEMDWDEYDAAMKTIILALKQKNPKLEYIEVGNEPNLEPAFYGHELNRMEHTAEKPGYMRMYKGMSEAVLWVNEQLGLNDAFQEGKGVRLKVGGPVLSGYDFAKQKEFVDIAYREGYHVDFVSWHRYRTQVADNETQEIEMKSYLRQFYPNAVTIVSEYGWKGGGGLSDATDSAALAKQAAFMTDSAYFYQKGGTDIPMNWVAVHTLNAYFKNQFDVDYALSSGSDSEWQTFDSGYEGPVRYMNLRGWRESATSQTMKIREIEFLDENGQPVEVPNAANDPAVAAVIDGNDDTVFLQGDYWSWLRFDLGSAKNISQVRIKWGNMQINKFQLIGTEDKLRYHELLGHTFFTPYFNTMRMLSRLGDDKVQAIGGSTANTGVRLLPTRNSDTKASIMVWNHQLDGVASQDINLNVVNLSSGFEGKAVRFKTYLVDATHSNYAYNKRDELELVDEGTIGDAGNISFLQTLEPNAVMLIELEAVDASIRNTVSAFKTVAGDLADGGALTDGDEGTAAVAADGNYPKSAEIDLGKAFYLTGAEIGWTDAASQGYSYKLETSLDGESYVTAVDRTGGIQPSGNALEWFGGNPYARYVKLTVTGSSLGGPLSIDELSVFSDAVYKNGFEAERQRADVSSWSTLGYGGKTTTWTFGADAGTGSTYVEPAELFGTSSDNFGFFGDASWRDYGIEANVKVADSAYTGSVEMGVTARAGKAGQSQDRNLHYYFHLERTSAGSRVILERQNTDLAEGHKKIELATAPIPAIDSAAWYTLRLETAGRMLRGYVNGELILSYADTDAVEGLEALLPSGKAGIRSRLASVRFDDLKVYPILPQLGDIQVNGNTIEGFDPEKRRYVVKLPSSGRAGVTVTASVLEGAYASADPASEVIELGEAGERTHLIAARSLEDNGATFYRLDLRQASDDASLSTLKLSVVPDSGAYDPGRLADSDILLQPGIYDYSVNVPSRTAYVSVLEAVPTASNTAAVDIAGGAIIDGTGTIVVAVTAEAGNRQAYTIHLTANPEAPAGDILYEQSFEDGTFDTSPATGWRNGAADHFRVVNDGGGNVLEKHTTQNRAFPVGSGVWTDYEVRARVKAVNSPALPGIIARASEDGQNFYMLRIHDGENGLQGGSRGYVSLGRMANGSLKELSLKRPYPYVVGKWYQLRLAVQGNRIQGYVDDKLVFDVVDDGQLFGANTPALTQGFAGVRVANQAARIDDFAVMEAGVDGNEGESGQKPFAVIADGPLVRSGGLKASVRVERELEAADHAGLETVYFQLMKGQTPIAHSAVSADIAGTGRFEAYFDVPQPEQSDYTVHVFVVDRFMTDDGELPEALSDKQIIR</sequence>
<dbReference type="PROSITE" id="PS50022">
    <property type="entry name" value="FA58C_3"/>
    <property type="match status" value="1"/>
</dbReference>
<dbReference type="InterPro" id="IPR017853">
    <property type="entry name" value="GH"/>
</dbReference>
<dbReference type="SUPFAM" id="SSF49785">
    <property type="entry name" value="Galactose-binding domain-like"/>
    <property type="match status" value="2"/>
</dbReference>
<name>A0A9X2MVM4_9BACL</name>
<gene>
    <name evidence="2" type="ORF">NQZ67_25755</name>
</gene>
<dbReference type="Pfam" id="PF00754">
    <property type="entry name" value="F5_F8_type_C"/>
    <property type="match status" value="1"/>
</dbReference>
<keyword evidence="3" id="KW-1185">Reference proteome</keyword>
<feature type="domain" description="F5/8 type C" evidence="1">
    <location>
        <begin position="641"/>
        <end position="789"/>
    </location>
</feature>
<dbReference type="SUPFAM" id="SSF51011">
    <property type="entry name" value="Glycosyl hydrolase domain"/>
    <property type="match status" value="1"/>
</dbReference>
<evidence type="ECO:0000313" key="2">
    <source>
        <dbReference type="EMBL" id="MCR2807295.1"/>
    </source>
</evidence>
<dbReference type="InterPro" id="IPR010496">
    <property type="entry name" value="AL/BT2_dom"/>
</dbReference>